<evidence type="ECO:0000256" key="8">
    <source>
        <dbReference type="ARBA" id="ARBA00022777"/>
    </source>
</evidence>
<evidence type="ECO:0000256" key="7">
    <source>
        <dbReference type="ARBA" id="ARBA00022741"/>
    </source>
</evidence>
<feature type="transmembrane region" description="Helical" evidence="19">
    <location>
        <begin position="33"/>
        <end position="53"/>
    </location>
</feature>
<feature type="transmembrane region" description="Helical" evidence="19">
    <location>
        <begin position="65"/>
        <end position="87"/>
    </location>
</feature>
<evidence type="ECO:0000256" key="12">
    <source>
        <dbReference type="ARBA" id="ARBA00023136"/>
    </source>
</evidence>
<keyword evidence="12 19" id="KW-0472">Membrane</keyword>
<dbReference type="PANTHER" id="PTHR34299">
    <property type="entry name" value="DIACYLGLYCEROL KINASE"/>
    <property type="match status" value="1"/>
</dbReference>
<accession>A0A6L5GQX3</accession>
<keyword evidence="7 17" id="KW-0547">Nucleotide-binding</keyword>
<feature type="active site" description="Proton acceptor" evidence="15">
    <location>
        <position position="39"/>
    </location>
</feature>
<dbReference type="GO" id="GO:0008654">
    <property type="term" value="P:phospholipid biosynthetic process"/>
    <property type="evidence" value="ECO:0007669"/>
    <property type="project" value="UniProtKB-KW"/>
</dbReference>
<evidence type="ECO:0000256" key="16">
    <source>
        <dbReference type="PIRSR" id="PIRSR600829-2"/>
    </source>
</evidence>
<keyword evidence="8 20" id="KW-0418">Kinase</keyword>
<evidence type="ECO:0000256" key="6">
    <source>
        <dbReference type="ARBA" id="ARBA00022692"/>
    </source>
</evidence>
<keyword evidence="3" id="KW-1003">Cell membrane</keyword>
<dbReference type="InterPro" id="IPR000829">
    <property type="entry name" value="DAGK"/>
</dbReference>
<keyword evidence="21" id="KW-1185">Reference proteome</keyword>
<dbReference type="PROSITE" id="PS01069">
    <property type="entry name" value="DAGK_PROKAR"/>
    <property type="match status" value="1"/>
</dbReference>
<organism evidence="20 21">
    <name type="scientific">Candidatus Pseudoramibacter fermentans</name>
    <dbReference type="NCBI Taxonomy" id="2594427"/>
    <lineage>
        <taxon>Bacteria</taxon>
        <taxon>Bacillati</taxon>
        <taxon>Bacillota</taxon>
        <taxon>Clostridia</taxon>
        <taxon>Eubacteriales</taxon>
        <taxon>Eubacteriaceae</taxon>
        <taxon>Pseudoramibacter</taxon>
    </lineage>
</organism>
<dbReference type="AlphaFoldDB" id="A0A6L5GQX3"/>
<dbReference type="Proteomes" id="UP000473648">
    <property type="component" value="Unassembled WGS sequence"/>
</dbReference>
<evidence type="ECO:0000256" key="19">
    <source>
        <dbReference type="SAM" id="Phobius"/>
    </source>
</evidence>
<proteinExistence type="inferred from homology"/>
<feature type="binding site" evidence="17">
    <location>
        <position position="46"/>
    </location>
    <ligand>
        <name>ATP</name>
        <dbReference type="ChEBI" id="CHEBI:30616"/>
    </ligand>
</feature>
<evidence type="ECO:0000256" key="13">
    <source>
        <dbReference type="ARBA" id="ARBA00023209"/>
    </source>
</evidence>
<keyword evidence="18" id="KW-0460">Magnesium</keyword>
<dbReference type="GO" id="GO:0005524">
    <property type="term" value="F:ATP binding"/>
    <property type="evidence" value="ECO:0007669"/>
    <property type="project" value="UniProtKB-KW"/>
</dbReference>
<evidence type="ECO:0000256" key="1">
    <source>
        <dbReference type="ARBA" id="ARBA00004651"/>
    </source>
</evidence>
<protein>
    <submittedName>
        <fullName evidence="20">Diacylglycerol kinase family protein</fullName>
    </submittedName>
</protein>
<keyword evidence="4" id="KW-0444">Lipid biosynthesis</keyword>
<evidence type="ECO:0000256" key="14">
    <source>
        <dbReference type="ARBA" id="ARBA00023264"/>
    </source>
</evidence>
<name>A0A6L5GQX3_9FIRM</name>
<evidence type="ECO:0000256" key="2">
    <source>
        <dbReference type="ARBA" id="ARBA00005967"/>
    </source>
</evidence>
<dbReference type="Gene3D" id="1.10.287.3610">
    <property type="match status" value="1"/>
</dbReference>
<comment type="subcellular location">
    <subcellularLocation>
        <location evidence="1">Cell membrane</location>
        <topology evidence="1">Multi-pass membrane protein</topology>
    </subcellularLocation>
</comment>
<keyword evidence="11" id="KW-0443">Lipid metabolism</keyword>
<keyword evidence="9 17" id="KW-0067">ATP-binding</keyword>
<evidence type="ECO:0000256" key="18">
    <source>
        <dbReference type="PIRSR" id="PIRSR600829-4"/>
    </source>
</evidence>
<dbReference type="GO" id="GO:0016301">
    <property type="term" value="F:kinase activity"/>
    <property type="evidence" value="ECO:0007669"/>
    <property type="project" value="UniProtKB-KW"/>
</dbReference>
<evidence type="ECO:0000313" key="20">
    <source>
        <dbReference type="EMBL" id="MQM72533.1"/>
    </source>
</evidence>
<evidence type="ECO:0000256" key="3">
    <source>
        <dbReference type="ARBA" id="ARBA00022475"/>
    </source>
</evidence>
<evidence type="ECO:0000256" key="10">
    <source>
        <dbReference type="ARBA" id="ARBA00022989"/>
    </source>
</evidence>
<evidence type="ECO:0000256" key="15">
    <source>
        <dbReference type="PIRSR" id="PIRSR600829-1"/>
    </source>
</evidence>
<evidence type="ECO:0000256" key="17">
    <source>
        <dbReference type="PIRSR" id="PIRSR600829-3"/>
    </source>
</evidence>
<sequence length="94" mass="10175">MRIHSVMALIAIALGFIFHVSHAEWLALVLVIGFVMILEVINTAVETLVDLYTEEFNHLAKIAKDTAAAAVLCMAIVSVIVGVIIFAPKVLALF</sequence>
<feature type="binding site" evidence="17">
    <location>
        <begin position="64"/>
        <end position="65"/>
    </location>
    <ligand>
        <name>ATP</name>
        <dbReference type="ChEBI" id="CHEBI:30616"/>
    </ligand>
</feature>
<evidence type="ECO:0000256" key="11">
    <source>
        <dbReference type="ARBA" id="ARBA00023098"/>
    </source>
</evidence>
<feature type="binding site" evidence="16">
    <location>
        <position position="39"/>
    </location>
    <ligand>
        <name>substrate</name>
    </ligand>
</feature>
<reference evidence="20" key="1">
    <citation type="journal article" date="2020" name="Appl. Environ. Microbiol.">
        <title>Medium-Chain Fatty Acid Synthesis by 'Candidatus Weimeria bifida' gen. nov., sp. nov., and 'Candidatus Pseudoramibacter fermentans' sp. nov.</title>
        <authorList>
            <person name="Scarborough M.J."/>
            <person name="Myers K.S."/>
            <person name="Donohue T.J."/>
            <person name="Noguera D.R."/>
        </authorList>
    </citation>
    <scope>NUCLEOTIDE SEQUENCE</scope>
    <source>
        <strain evidence="20">EUB1.1</strain>
    </source>
</reference>
<keyword evidence="13" id="KW-0594">Phospholipid biosynthesis</keyword>
<gene>
    <name evidence="20" type="ORF">FRC53_03715</name>
</gene>
<keyword evidence="5" id="KW-0808">Transferase</keyword>
<evidence type="ECO:0000256" key="5">
    <source>
        <dbReference type="ARBA" id="ARBA00022679"/>
    </source>
</evidence>
<dbReference type="CDD" id="cd14265">
    <property type="entry name" value="UDPK_IM_like"/>
    <property type="match status" value="1"/>
</dbReference>
<comment type="similarity">
    <text evidence="2">Belongs to the bacterial diacylglycerol kinase family.</text>
</comment>
<keyword evidence="10 19" id="KW-1133">Transmembrane helix</keyword>
<comment type="cofactor">
    <cofactor evidence="18">
        <name>Mg(2+)</name>
        <dbReference type="ChEBI" id="CHEBI:18420"/>
    </cofactor>
    <text evidence="18">Mn(2+), Zn(2+), Cd(2+) and Co(2+) support activity to lesser extents.</text>
</comment>
<dbReference type="GO" id="GO:0005886">
    <property type="term" value="C:plasma membrane"/>
    <property type="evidence" value="ECO:0007669"/>
    <property type="project" value="UniProtKB-SubCell"/>
</dbReference>
<keyword evidence="18" id="KW-0479">Metal-binding</keyword>
<dbReference type="InterPro" id="IPR036945">
    <property type="entry name" value="DAGK_sf"/>
</dbReference>
<dbReference type="Pfam" id="PF01219">
    <property type="entry name" value="DAGK_prokar"/>
    <property type="match status" value="1"/>
</dbReference>
<keyword evidence="6 19" id="KW-0812">Transmembrane</keyword>
<dbReference type="EMBL" id="VOGB01000004">
    <property type="protein sequence ID" value="MQM72533.1"/>
    <property type="molecule type" value="Genomic_DNA"/>
</dbReference>
<keyword evidence="14" id="KW-1208">Phospholipid metabolism</keyword>
<evidence type="ECO:0000313" key="21">
    <source>
        <dbReference type="Proteomes" id="UP000473648"/>
    </source>
</evidence>
<feature type="binding site" evidence="18">
    <location>
        <position position="46"/>
    </location>
    <ligand>
        <name>a divalent metal cation</name>
        <dbReference type="ChEBI" id="CHEBI:60240"/>
    </ligand>
</feature>
<evidence type="ECO:0000256" key="9">
    <source>
        <dbReference type="ARBA" id="ARBA00022840"/>
    </source>
</evidence>
<dbReference type="PANTHER" id="PTHR34299:SF1">
    <property type="entry name" value="DIACYLGLYCEROL KINASE"/>
    <property type="match status" value="1"/>
</dbReference>
<evidence type="ECO:0000256" key="4">
    <source>
        <dbReference type="ARBA" id="ARBA00022516"/>
    </source>
</evidence>
<dbReference type="GO" id="GO:0046872">
    <property type="term" value="F:metal ion binding"/>
    <property type="evidence" value="ECO:0007669"/>
    <property type="project" value="UniProtKB-KW"/>
</dbReference>
<dbReference type="InterPro" id="IPR033717">
    <property type="entry name" value="UDPK"/>
</dbReference>
<comment type="caution">
    <text evidence="20">The sequence shown here is derived from an EMBL/GenBank/DDBJ whole genome shotgun (WGS) entry which is preliminary data.</text>
</comment>